<reference evidence="6 7" key="1">
    <citation type="journal article" date="2015" name="Genome Announc.">
        <title>Expanding the biotechnology potential of lactobacilli through comparative genomics of 213 strains and associated genera.</title>
        <authorList>
            <person name="Sun Z."/>
            <person name="Harris H.M."/>
            <person name="McCann A."/>
            <person name="Guo C."/>
            <person name="Argimon S."/>
            <person name="Zhang W."/>
            <person name="Yang X."/>
            <person name="Jeffery I.B."/>
            <person name="Cooney J.C."/>
            <person name="Kagawa T.F."/>
            <person name="Liu W."/>
            <person name="Song Y."/>
            <person name="Salvetti E."/>
            <person name="Wrobel A."/>
            <person name="Rasinkangas P."/>
            <person name="Parkhill J."/>
            <person name="Rea M.C."/>
            <person name="O'Sullivan O."/>
            <person name="Ritari J."/>
            <person name="Douillard F.P."/>
            <person name="Paul Ross R."/>
            <person name="Yang R."/>
            <person name="Briner A.E."/>
            <person name="Felis G.E."/>
            <person name="de Vos W.M."/>
            <person name="Barrangou R."/>
            <person name="Klaenhammer T.R."/>
            <person name="Caufield P.W."/>
            <person name="Cui Y."/>
            <person name="Zhang H."/>
            <person name="O'Toole P.W."/>
        </authorList>
    </citation>
    <scope>NUCLEOTIDE SEQUENCE [LARGE SCALE GENOMIC DNA]</scope>
    <source>
        <strain evidence="6 7">DSM 20515</strain>
    </source>
</reference>
<sequence length="289" mass="31957">MNRLLALEKIVELGSFTKAAKSLGYTQSAISQMITSLESEQGFQLVTRSRNGTQLTAEGAQLYPLIEQTLRQYQAMQAKADSIRGLDGGVIRIGTISSVTRHWLPKLIVEFEQQYPNVQFIFHQGDYTSIPTMIRNGEVDFGIVTPPAVPDLQTVVVRPERMLAVLNPNHPYANADVVPLTALAADPYIMVEQGDYSEPLNAFHSVGVTPNLKFKIHDDYAIMTMIEAGLGFSIMSDLILSRMPFAINSLPTEPAITMTLALGYKDKDSLPIASQRFIDLLLARRDTLA</sequence>
<evidence type="ECO:0000256" key="3">
    <source>
        <dbReference type="ARBA" id="ARBA00023125"/>
    </source>
</evidence>
<dbReference type="GO" id="GO:0005829">
    <property type="term" value="C:cytosol"/>
    <property type="evidence" value="ECO:0007669"/>
    <property type="project" value="TreeGrafter"/>
</dbReference>
<dbReference type="CDD" id="cd05466">
    <property type="entry name" value="PBP2_LTTR_substrate"/>
    <property type="match status" value="1"/>
</dbReference>
<proteinExistence type="inferred from homology"/>
<evidence type="ECO:0000313" key="6">
    <source>
        <dbReference type="EMBL" id="KRM74852.1"/>
    </source>
</evidence>
<dbReference type="SUPFAM" id="SSF53850">
    <property type="entry name" value="Periplasmic binding protein-like II"/>
    <property type="match status" value="1"/>
</dbReference>
<dbReference type="Gene3D" id="3.40.190.290">
    <property type="match status" value="1"/>
</dbReference>
<dbReference type="GO" id="GO:0003700">
    <property type="term" value="F:DNA-binding transcription factor activity"/>
    <property type="evidence" value="ECO:0007669"/>
    <property type="project" value="InterPro"/>
</dbReference>
<dbReference type="STRING" id="33960.TY91_10105"/>
<name>A0A0R2BAH2_SECCO</name>
<dbReference type="InterPro" id="IPR036388">
    <property type="entry name" value="WH-like_DNA-bd_sf"/>
</dbReference>
<dbReference type="Proteomes" id="UP000051845">
    <property type="component" value="Unassembled WGS sequence"/>
</dbReference>
<protein>
    <submittedName>
        <fullName evidence="6">LysR family transcriptional regulator</fullName>
    </submittedName>
</protein>
<keyword evidence="3" id="KW-0238">DNA-binding</keyword>
<dbReference type="InterPro" id="IPR005119">
    <property type="entry name" value="LysR_subst-bd"/>
</dbReference>
<dbReference type="PATRIC" id="fig|1423733.4.peg.2920"/>
<dbReference type="Gene3D" id="1.10.10.10">
    <property type="entry name" value="Winged helix-like DNA-binding domain superfamily/Winged helix DNA-binding domain"/>
    <property type="match status" value="1"/>
</dbReference>
<dbReference type="InterPro" id="IPR050950">
    <property type="entry name" value="HTH-type_LysR_regulators"/>
</dbReference>
<dbReference type="RefSeq" id="WP_056997078.1">
    <property type="nucleotide sequence ID" value="NZ_AYYR01000067.1"/>
</dbReference>
<dbReference type="EMBL" id="AYYR01000067">
    <property type="protein sequence ID" value="KRM74852.1"/>
    <property type="molecule type" value="Genomic_DNA"/>
</dbReference>
<evidence type="ECO:0000256" key="1">
    <source>
        <dbReference type="ARBA" id="ARBA00009437"/>
    </source>
</evidence>
<feature type="domain" description="HTH lysR-type" evidence="5">
    <location>
        <begin position="1"/>
        <end position="56"/>
    </location>
</feature>
<dbReference type="PROSITE" id="PS50931">
    <property type="entry name" value="HTH_LYSR"/>
    <property type="match status" value="1"/>
</dbReference>
<evidence type="ECO:0000259" key="5">
    <source>
        <dbReference type="PROSITE" id="PS50931"/>
    </source>
</evidence>
<comment type="caution">
    <text evidence="6">The sequence shown here is derived from an EMBL/GenBank/DDBJ whole genome shotgun (WGS) entry which is preliminary data.</text>
</comment>
<dbReference type="PANTHER" id="PTHR30419:SF28">
    <property type="entry name" value="HTH-TYPE TRANSCRIPTIONAL REGULATOR BSDA"/>
    <property type="match status" value="1"/>
</dbReference>
<dbReference type="SUPFAM" id="SSF46785">
    <property type="entry name" value="Winged helix' DNA-binding domain"/>
    <property type="match status" value="1"/>
</dbReference>
<dbReference type="InterPro" id="IPR036390">
    <property type="entry name" value="WH_DNA-bd_sf"/>
</dbReference>
<dbReference type="InterPro" id="IPR000847">
    <property type="entry name" value="LysR_HTH_N"/>
</dbReference>
<dbReference type="AlphaFoldDB" id="A0A0R2BAH2"/>
<gene>
    <name evidence="6" type="ORF">FC82_GL002795</name>
</gene>
<dbReference type="PRINTS" id="PR00039">
    <property type="entry name" value="HTHLYSR"/>
</dbReference>
<accession>A0A0R2BAH2</accession>
<keyword evidence="2" id="KW-0805">Transcription regulation</keyword>
<evidence type="ECO:0000313" key="7">
    <source>
        <dbReference type="Proteomes" id="UP000051845"/>
    </source>
</evidence>
<organism evidence="6 7">
    <name type="scientific">Secundilactobacillus collinoides DSM 20515 = JCM 1123</name>
    <dbReference type="NCBI Taxonomy" id="1423733"/>
    <lineage>
        <taxon>Bacteria</taxon>
        <taxon>Bacillati</taxon>
        <taxon>Bacillota</taxon>
        <taxon>Bacilli</taxon>
        <taxon>Lactobacillales</taxon>
        <taxon>Lactobacillaceae</taxon>
        <taxon>Secundilactobacillus</taxon>
    </lineage>
</organism>
<evidence type="ECO:0000256" key="4">
    <source>
        <dbReference type="ARBA" id="ARBA00023163"/>
    </source>
</evidence>
<comment type="similarity">
    <text evidence="1">Belongs to the LysR transcriptional regulatory family.</text>
</comment>
<dbReference type="PANTHER" id="PTHR30419">
    <property type="entry name" value="HTH-TYPE TRANSCRIPTIONAL REGULATOR YBHD"/>
    <property type="match status" value="1"/>
</dbReference>
<dbReference type="GO" id="GO:0003677">
    <property type="term" value="F:DNA binding"/>
    <property type="evidence" value="ECO:0007669"/>
    <property type="project" value="UniProtKB-KW"/>
</dbReference>
<evidence type="ECO:0000256" key="2">
    <source>
        <dbReference type="ARBA" id="ARBA00023015"/>
    </source>
</evidence>
<dbReference type="Pfam" id="PF03466">
    <property type="entry name" value="LysR_substrate"/>
    <property type="match status" value="1"/>
</dbReference>
<dbReference type="Pfam" id="PF00126">
    <property type="entry name" value="HTH_1"/>
    <property type="match status" value="1"/>
</dbReference>
<keyword evidence="4" id="KW-0804">Transcription</keyword>